<comment type="caution">
    <text evidence="1">The sequence shown here is derived from an EMBL/GenBank/DDBJ whole genome shotgun (WGS) entry which is preliminary data.</text>
</comment>
<proteinExistence type="predicted"/>
<organism evidence="1 2">
    <name type="scientific">Peronosclerospora sorghi</name>
    <dbReference type="NCBI Taxonomy" id="230839"/>
    <lineage>
        <taxon>Eukaryota</taxon>
        <taxon>Sar</taxon>
        <taxon>Stramenopiles</taxon>
        <taxon>Oomycota</taxon>
        <taxon>Peronosporomycetes</taxon>
        <taxon>Peronosporales</taxon>
        <taxon>Peronosporaceae</taxon>
        <taxon>Peronosclerospora</taxon>
    </lineage>
</organism>
<gene>
    <name evidence="1" type="ORF">PsorP6_000970</name>
</gene>
<dbReference type="EMBL" id="CM047580">
    <property type="protein sequence ID" value="KAI9922324.1"/>
    <property type="molecule type" value="Genomic_DNA"/>
</dbReference>
<evidence type="ECO:0000313" key="1">
    <source>
        <dbReference type="EMBL" id="KAI9922324.1"/>
    </source>
</evidence>
<accession>A0ACC0WW98</accession>
<evidence type="ECO:0000313" key="2">
    <source>
        <dbReference type="Proteomes" id="UP001163321"/>
    </source>
</evidence>
<keyword evidence="2" id="KW-1185">Reference proteome</keyword>
<protein>
    <submittedName>
        <fullName evidence="1">Uncharacterized protein</fullName>
    </submittedName>
</protein>
<dbReference type="Proteomes" id="UP001163321">
    <property type="component" value="Chromosome 1"/>
</dbReference>
<sequence>MVEPLYVHVDEAKGLQKLSYYGDTAVYIYNTSGTSYEIVPVIRKRKCFQYGSNFSLQHVFPTMACSLSQDDRASLGYSLHIHMNRRLAVDNVRDGFQSFGSV</sequence>
<reference evidence="1 2" key="1">
    <citation type="journal article" date="2022" name="bioRxiv">
        <title>The genome of the oomycete Peronosclerospora sorghi, a cosmopolitan pathogen of maize and sorghum, is inflated with dispersed pseudogenes.</title>
        <authorList>
            <person name="Fletcher K."/>
            <person name="Martin F."/>
            <person name="Isakeit T."/>
            <person name="Cavanaugh K."/>
            <person name="Magill C."/>
            <person name="Michelmore R."/>
        </authorList>
    </citation>
    <scope>NUCLEOTIDE SEQUENCE [LARGE SCALE GENOMIC DNA]</scope>
    <source>
        <strain evidence="1">P6</strain>
    </source>
</reference>
<name>A0ACC0WW98_9STRA</name>